<dbReference type="KEGG" id="laj:A0128_07575"/>
<dbReference type="GO" id="GO:0008168">
    <property type="term" value="F:methyltransferase activity"/>
    <property type="evidence" value="ECO:0007669"/>
    <property type="project" value="UniProtKB-KW"/>
</dbReference>
<proteinExistence type="predicted"/>
<keyword evidence="1" id="KW-0489">Methyltransferase</keyword>
<dbReference type="Pfam" id="PF13489">
    <property type="entry name" value="Methyltransf_23"/>
    <property type="match status" value="1"/>
</dbReference>
<dbReference type="OrthoDB" id="9816564at2"/>
<evidence type="ECO:0000313" key="1">
    <source>
        <dbReference type="EMBL" id="AOP33714.1"/>
    </source>
</evidence>
<dbReference type="GO" id="GO:0032259">
    <property type="term" value="P:methylation"/>
    <property type="evidence" value="ECO:0007669"/>
    <property type="project" value="UniProtKB-KW"/>
</dbReference>
<accession>A0A1D7UVZ1</accession>
<dbReference type="AlphaFoldDB" id="A0A1D7UVZ1"/>
<keyword evidence="2" id="KW-1185">Reference proteome</keyword>
<sequence>MEPTKDEIECRLCGSVAKKEFQTKVLNQYKVVYYKCRDCELLQSEFPFWLEEAYNKAISILDTGIFLRNNENVKKLTLLLTEVQTQWNEKSFWKSLFHKPAPYQGKVLDYGGGHGILVRLMRDVGFNCFWYDKYAKNDFSEGFGFEPTENYDVVLAFELFEHFDKPKENIIEILHFQKPKLLIFSTLLYGAETPDMNWWYYAFEAGQHIAFFNEKTLAKLETLTDYLVCSLAPDFHLLIRKDLKLDFRRLRKSIRNVESRFPSFRKLYKTKTFEDHLLLKNKTSSAEEKI</sequence>
<dbReference type="InterPro" id="IPR029063">
    <property type="entry name" value="SAM-dependent_MTases_sf"/>
</dbReference>
<protein>
    <submittedName>
        <fullName evidence="1">Methyltransferase</fullName>
    </submittedName>
</protein>
<gene>
    <name evidence="1" type="ORF">A0128_07575</name>
</gene>
<keyword evidence="1" id="KW-0808">Transferase</keyword>
<organism evidence="1 2">
    <name type="scientific">Leptospira tipperaryensis</name>
    <dbReference type="NCBI Taxonomy" id="2564040"/>
    <lineage>
        <taxon>Bacteria</taxon>
        <taxon>Pseudomonadati</taxon>
        <taxon>Spirochaetota</taxon>
        <taxon>Spirochaetia</taxon>
        <taxon>Leptospirales</taxon>
        <taxon>Leptospiraceae</taxon>
        <taxon>Leptospira</taxon>
    </lineage>
</organism>
<dbReference type="Gene3D" id="3.40.50.150">
    <property type="entry name" value="Vaccinia Virus protein VP39"/>
    <property type="match status" value="1"/>
</dbReference>
<dbReference type="SUPFAM" id="SSF53335">
    <property type="entry name" value="S-adenosyl-L-methionine-dependent methyltransferases"/>
    <property type="match status" value="1"/>
</dbReference>
<dbReference type="RefSeq" id="WP_069606949.1">
    <property type="nucleotide sequence ID" value="NZ_CP015217.1"/>
</dbReference>
<name>A0A1D7UVZ1_9LEPT</name>
<dbReference type="EMBL" id="CP015217">
    <property type="protein sequence ID" value="AOP33714.1"/>
    <property type="molecule type" value="Genomic_DNA"/>
</dbReference>
<reference evidence="1 2" key="1">
    <citation type="submission" date="2016-04" db="EMBL/GenBank/DDBJ databases">
        <title>Complete genome seqeunce of Leptospira alstonii serovar Room22.</title>
        <authorList>
            <person name="Nally J.E."/>
            <person name="Bayles D.O."/>
            <person name="Hurley D."/>
            <person name="Fanning S."/>
            <person name="McMahon B.J."/>
            <person name="Arent Z."/>
        </authorList>
    </citation>
    <scope>NUCLEOTIDE SEQUENCE [LARGE SCALE GENOMIC DNA]</scope>
    <source>
        <strain evidence="1 2">GWTS #1</strain>
    </source>
</reference>
<dbReference type="Proteomes" id="UP000094197">
    <property type="component" value="Chromosome 1"/>
</dbReference>
<evidence type="ECO:0000313" key="2">
    <source>
        <dbReference type="Proteomes" id="UP000094197"/>
    </source>
</evidence>